<name>A0ABW8HJQ3_9ACTN</name>
<sequence length="47" mass="5452">MGDYYGKDPHQALLTVQRRTVAVLDRQRTWRRQAHDDARLLLGESGT</sequence>
<evidence type="ECO:0000313" key="2">
    <source>
        <dbReference type="Proteomes" id="UP001617907"/>
    </source>
</evidence>
<proteinExistence type="predicted"/>
<protein>
    <submittedName>
        <fullName evidence="1">Uncharacterized protein</fullName>
    </submittedName>
</protein>
<keyword evidence="2" id="KW-1185">Reference proteome</keyword>
<reference evidence="1 2" key="1">
    <citation type="submission" date="2024-10" db="EMBL/GenBank/DDBJ databases">
        <title>The Natural Products Discovery Center: Release of the First 8490 Sequenced Strains for Exploring Actinobacteria Biosynthetic Diversity.</title>
        <authorList>
            <person name="Kalkreuter E."/>
            <person name="Kautsar S.A."/>
            <person name="Yang D."/>
            <person name="Bader C.D."/>
            <person name="Teijaro C.N."/>
            <person name="Fluegel L."/>
            <person name="Davis C.M."/>
            <person name="Simpson J.R."/>
            <person name="Lauterbach L."/>
            <person name="Steele A.D."/>
            <person name="Gui C."/>
            <person name="Meng S."/>
            <person name="Li G."/>
            <person name="Viehrig K."/>
            <person name="Ye F."/>
            <person name="Su P."/>
            <person name="Kiefer A.F."/>
            <person name="Nichols A."/>
            <person name="Cepeda A.J."/>
            <person name="Yan W."/>
            <person name="Fan B."/>
            <person name="Jiang Y."/>
            <person name="Adhikari A."/>
            <person name="Zheng C.-J."/>
            <person name="Schuster L."/>
            <person name="Cowan T.M."/>
            <person name="Smanski M.J."/>
            <person name="Chevrette M.G."/>
            <person name="De Carvalho L.P.S."/>
            <person name="Shen B."/>
        </authorList>
    </citation>
    <scope>NUCLEOTIDE SEQUENCE [LARGE SCALE GENOMIC DNA]</scope>
    <source>
        <strain evidence="1 2">NPDC093086</strain>
    </source>
</reference>
<dbReference type="EMBL" id="JBIVPC010000022">
    <property type="protein sequence ID" value="MFJ6040977.1"/>
    <property type="molecule type" value="Genomic_DNA"/>
</dbReference>
<dbReference type="RefSeq" id="WP_350892089.1">
    <property type="nucleotide sequence ID" value="NZ_JBEOTR010000031.1"/>
</dbReference>
<dbReference type="Proteomes" id="UP001617907">
    <property type="component" value="Unassembled WGS sequence"/>
</dbReference>
<accession>A0ABW8HJQ3</accession>
<organism evidence="1 2">
    <name type="scientific">Streptomyces ardesiacus</name>
    <dbReference type="NCBI Taxonomy" id="285564"/>
    <lineage>
        <taxon>Bacteria</taxon>
        <taxon>Bacillati</taxon>
        <taxon>Actinomycetota</taxon>
        <taxon>Actinomycetes</taxon>
        <taxon>Kitasatosporales</taxon>
        <taxon>Streptomycetaceae</taxon>
        <taxon>Streptomyces</taxon>
    </lineage>
</organism>
<evidence type="ECO:0000313" key="1">
    <source>
        <dbReference type="EMBL" id="MFJ6040977.1"/>
    </source>
</evidence>
<comment type="caution">
    <text evidence="1">The sequence shown here is derived from an EMBL/GenBank/DDBJ whole genome shotgun (WGS) entry which is preliminary data.</text>
</comment>
<gene>
    <name evidence="1" type="ORF">ACIQFM_32585</name>
</gene>